<evidence type="ECO:0000313" key="2">
    <source>
        <dbReference type="Proteomes" id="UP001066276"/>
    </source>
</evidence>
<feature type="non-terminal residue" evidence="1">
    <location>
        <position position="154"/>
    </location>
</feature>
<evidence type="ECO:0000313" key="1">
    <source>
        <dbReference type="EMBL" id="KAJ1146586.1"/>
    </source>
</evidence>
<name>A0AAV7R198_PLEWA</name>
<accession>A0AAV7R198</accession>
<dbReference type="AlphaFoldDB" id="A0AAV7R198"/>
<reference evidence="1" key="1">
    <citation type="journal article" date="2022" name="bioRxiv">
        <title>Sequencing and chromosome-scale assembly of the giantPleurodeles waltlgenome.</title>
        <authorList>
            <person name="Brown T."/>
            <person name="Elewa A."/>
            <person name="Iarovenko S."/>
            <person name="Subramanian E."/>
            <person name="Araus A.J."/>
            <person name="Petzold A."/>
            <person name="Susuki M."/>
            <person name="Suzuki K.-i.T."/>
            <person name="Hayashi T."/>
            <person name="Toyoda A."/>
            <person name="Oliveira C."/>
            <person name="Osipova E."/>
            <person name="Leigh N.D."/>
            <person name="Simon A."/>
            <person name="Yun M.H."/>
        </authorList>
    </citation>
    <scope>NUCLEOTIDE SEQUENCE</scope>
    <source>
        <strain evidence="1">20211129_DDA</strain>
        <tissue evidence="1">Liver</tissue>
    </source>
</reference>
<gene>
    <name evidence="1" type="ORF">NDU88_012852</name>
</gene>
<dbReference type="EMBL" id="JANPWB010000010">
    <property type="protein sequence ID" value="KAJ1146586.1"/>
    <property type="molecule type" value="Genomic_DNA"/>
</dbReference>
<keyword evidence="2" id="KW-1185">Reference proteome</keyword>
<dbReference type="Proteomes" id="UP001066276">
    <property type="component" value="Chromosome 6"/>
</dbReference>
<proteinExistence type="predicted"/>
<protein>
    <submittedName>
        <fullName evidence="1">Uncharacterized protein</fullName>
    </submittedName>
</protein>
<comment type="caution">
    <text evidence="1">The sequence shown here is derived from an EMBL/GenBank/DDBJ whole genome shotgun (WGS) entry which is preliminary data.</text>
</comment>
<feature type="non-terminal residue" evidence="1">
    <location>
        <position position="1"/>
    </location>
</feature>
<organism evidence="1 2">
    <name type="scientific">Pleurodeles waltl</name>
    <name type="common">Iberian ribbed newt</name>
    <dbReference type="NCBI Taxonomy" id="8319"/>
    <lineage>
        <taxon>Eukaryota</taxon>
        <taxon>Metazoa</taxon>
        <taxon>Chordata</taxon>
        <taxon>Craniata</taxon>
        <taxon>Vertebrata</taxon>
        <taxon>Euteleostomi</taxon>
        <taxon>Amphibia</taxon>
        <taxon>Batrachia</taxon>
        <taxon>Caudata</taxon>
        <taxon>Salamandroidea</taxon>
        <taxon>Salamandridae</taxon>
        <taxon>Pleurodelinae</taxon>
        <taxon>Pleurodeles</taxon>
    </lineage>
</organism>
<sequence>NARGPEAGELARRTRPPCRHCAAPPSCEMSSSWPRWYVLERTLSWKETSLLSWGHPGTQLPAGPPDMPTIHSSAHGRLLFSPGAPTDTLLLAGPPDMPTIHSSAHWRLLFSPGALLAHSCQQGFLICPDHPQLCSLEASLLSWCPPGTLLPTRL</sequence>